<dbReference type="InterPro" id="IPR001930">
    <property type="entry name" value="Peptidase_M1"/>
</dbReference>
<keyword evidence="5" id="KW-0479">Metal-binding</keyword>
<dbReference type="VEuPathDB" id="CryptoDB:ChTU502y2012_405g0200"/>
<evidence type="ECO:0000256" key="2">
    <source>
        <dbReference type="ARBA" id="ARBA00010136"/>
    </source>
</evidence>
<dbReference type="InterPro" id="IPR045357">
    <property type="entry name" value="Aminopeptidase_N-like_N"/>
</dbReference>
<dbReference type="EMBL" id="LN877954">
    <property type="protein sequence ID" value="CUV07895.1"/>
    <property type="molecule type" value="Genomic_DNA"/>
</dbReference>
<keyword evidence="3" id="KW-0031">Aminopeptidase</keyword>
<sequence>MGNLFGKCGCRDLTICNLNVLRPAHSQDRIYRKEYKVPNFLIDHVNLDINIKDDVTVVSSVIIMRRNPNSSFRGDLSLDGDCLKLVSVKLNGIILEKSLYKGYFQPDGPDGKLVISSNLLPNKDQQFTLETVVEIFPDKNTKNMGLYYSAGVYSTQCESDGFRRITFFLDRPDVMCKFRVRIEGDKTKSPVLLSNGNLLEKGDVQGSENRHFAIFVDPFPKPCYLFAVVAGVLGRLEDKFITKSGKTVRLFVYSEPKYVDRLRLAMESLKLAMKWDEDRFGLEYDLEIFNIVAVESFNFGAMENKSLNIFNCSCLLASENITPDYFFTNILSTVGHEYFHNYTGNRVTCRDWFQLTLKEGLTVYRDQEFSRDCIDRLSEQLGDIEVLRNYQFQEDSGPLAHPIRPDSIVSTNNLYTSTVYRKGAEVVRMYETILGREGFRKGMDLYFARHDGQAVTCDDFRKAMEDANNYNFTQFERWYDQAGTPEVEVVSIDHNKAEGTCSITLRQRCSPTPEQPKKRPFYIPVIVGLIGKDSCKEIRQSETLILKEQQQTFILDGVWETPVASILRGFSAPVNLRFKTPRSDEELAFLFAFDTDEYNRFDAAQTLYKKILIQASTNSSQEISPSSVIESILSQTILSCFESFISKIKTSKNPNGTVSPMVASYTLRIPSYSQVLASIAEPNFDFVVESFNALTIAFASKFKTQIVDLFQVLTEDLSALPSQSPFIHGKGVNVEAIAIRRLLNILLDFIAKLDPSLGTKLAFEQHNRFDYMTSKLGAISALQIADHKSSECIQALDSLLLATSDDVSTLNQYFSIQASCLIPDNVERVINIYYSNPQFIKHRENPTIFSSLVGTFASNFVAFNRKDGLGYSFVADAIILMDKVNPMSAASVSRAFTKVLKLDEGRRNLLKENVVRILQSPGLSKDTSEILNSIDF</sequence>
<comment type="similarity">
    <text evidence="2">Belongs to the peptidase M1 family.</text>
</comment>
<accession>A0A0S4TLV5</accession>
<dbReference type="InterPro" id="IPR024601">
    <property type="entry name" value="Peptidase_M1_pepN_C"/>
</dbReference>
<evidence type="ECO:0000256" key="3">
    <source>
        <dbReference type="ARBA" id="ARBA00022438"/>
    </source>
</evidence>
<evidence type="ECO:0000259" key="9">
    <source>
        <dbReference type="Pfam" id="PF01433"/>
    </source>
</evidence>
<dbReference type="OrthoDB" id="10031169at2759"/>
<dbReference type="Gene3D" id="3.30.2010.30">
    <property type="match status" value="1"/>
</dbReference>
<evidence type="ECO:0000259" key="10">
    <source>
        <dbReference type="Pfam" id="PF11940"/>
    </source>
</evidence>
<comment type="cofactor">
    <cofactor evidence="1">
        <name>Zn(2+)</name>
        <dbReference type="ChEBI" id="CHEBI:29105"/>
    </cofactor>
</comment>
<dbReference type="CDD" id="cd09600">
    <property type="entry name" value="M1_APN"/>
    <property type="match status" value="1"/>
</dbReference>
<keyword evidence="6" id="KW-0378">Hydrolase</keyword>
<dbReference type="InterPro" id="IPR042097">
    <property type="entry name" value="Aminopeptidase_N-like_N_sf"/>
</dbReference>
<dbReference type="InterPro" id="IPR038438">
    <property type="entry name" value="PepN_Ig-like_sf"/>
</dbReference>
<keyword evidence="7" id="KW-0862">Zinc</keyword>
<dbReference type="PANTHER" id="PTHR46322">
    <property type="entry name" value="PUROMYCIN-SENSITIVE AMINOPEPTIDASE"/>
    <property type="match status" value="1"/>
</dbReference>
<dbReference type="PANTHER" id="PTHR46322:SF1">
    <property type="entry name" value="PUROMYCIN-SENSITIVE AMINOPEPTIDASE"/>
    <property type="match status" value="1"/>
</dbReference>
<dbReference type="Gene3D" id="1.25.50.10">
    <property type="entry name" value="Peptidase M1, alanyl aminopeptidase, C-terminal domain"/>
    <property type="match status" value="1"/>
</dbReference>
<dbReference type="Gene3D" id="2.60.40.1840">
    <property type="match status" value="1"/>
</dbReference>
<evidence type="ECO:0000256" key="8">
    <source>
        <dbReference type="ARBA" id="ARBA00023049"/>
    </source>
</evidence>
<feature type="domain" description="Peptidase M1 alanyl aminopeptidase Ig-like fold" evidence="10">
    <location>
        <begin position="483"/>
        <end position="578"/>
    </location>
</feature>
<dbReference type="InterPro" id="IPR037144">
    <property type="entry name" value="Peptidase_M1_pepN_C_sf"/>
</dbReference>
<dbReference type="AlphaFoldDB" id="A0A0S4TLV5"/>
<dbReference type="Pfam" id="PF11940">
    <property type="entry name" value="DUF3458"/>
    <property type="match status" value="1"/>
</dbReference>
<dbReference type="VEuPathDB" id="CryptoDB:Chro.80395"/>
<dbReference type="PRINTS" id="PR00756">
    <property type="entry name" value="ALADIPTASE"/>
</dbReference>
<dbReference type="InterPro" id="IPR012779">
    <property type="entry name" value="Peptidase_M1_pepN"/>
</dbReference>
<dbReference type="Pfam" id="PF17900">
    <property type="entry name" value="Peptidase_M1_N"/>
    <property type="match status" value="1"/>
</dbReference>
<dbReference type="SUPFAM" id="SSF55486">
    <property type="entry name" value="Metalloproteases ('zincins'), catalytic domain"/>
    <property type="match status" value="1"/>
</dbReference>
<dbReference type="InterPro" id="IPR014782">
    <property type="entry name" value="Peptidase_M1_dom"/>
</dbReference>
<evidence type="ECO:0000256" key="7">
    <source>
        <dbReference type="ARBA" id="ARBA00022833"/>
    </source>
</evidence>
<evidence type="ECO:0000256" key="6">
    <source>
        <dbReference type="ARBA" id="ARBA00022801"/>
    </source>
</evidence>
<dbReference type="Pfam" id="PF01433">
    <property type="entry name" value="Peptidase_M1"/>
    <property type="match status" value="1"/>
</dbReference>
<name>A0A0S4TLV5_CRYHO</name>
<dbReference type="GO" id="GO:0008270">
    <property type="term" value="F:zinc ion binding"/>
    <property type="evidence" value="ECO:0007669"/>
    <property type="project" value="InterPro"/>
</dbReference>
<evidence type="ECO:0008006" key="14">
    <source>
        <dbReference type="Google" id="ProtNLM"/>
    </source>
</evidence>
<evidence type="ECO:0000256" key="4">
    <source>
        <dbReference type="ARBA" id="ARBA00022670"/>
    </source>
</evidence>
<dbReference type="Pfam" id="PF17432">
    <property type="entry name" value="DUF3458_C"/>
    <property type="match status" value="1"/>
</dbReference>
<dbReference type="GO" id="GO:0004177">
    <property type="term" value="F:aminopeptidase activity"/>
    <property type="evidence" value="ECO:0007669"/>
    <property type="project" value="UniProtKB-KW"/>
</dbReference>
<dbReference type="VEuPathDB" id="CryptoDB:CHUDEA8_3430"/>
<keyword evidence="8" id="KW-0482">Metalloprotease</keyword>
<dbReference type="GO" id="GO:0006508">
    <property type="term" value="P:proteolysis"/>
    <property type="evidence" value="ECO:0007669"/>
    <property type="project" value="UniProtKB-KW"/>
</dbReference>
<feature type="domain" description="Peptidase M1 alanyl aminopeptidase C-terminal" evidence="11">
    <location>
        <begin position="584"/>
        <end position="932"/>
    </location>
</feature>
<dbReference type="NCBIfam" id="TIGR02414">
    <property type="entry name" value="pepN_proteo"/>
    <property type="match status" value="1"/>
</dbReference>
<dbReference type="Gene3D" id="1.10.390.10">
    <property type="entry name" value="Neutral Protease Domain 2"/>
    <property type="match status" value="1"/>
</dbReference>
<dbReference type="GO" id="GO:0008237">
    <property type="term" value="F:metallopeptidase activity"/>
    <property type="evidence" value="ECO:0007669"/>
    <property type="project" value="UniProtKB-KW"/>
</dbReference>
<evidence type="ECO:0000313" key="13">
    <source>
        <dbReference type="EMBL" id="CUV07895.1"/>
    </source>
</evidence>
<feature type="domain" description="Aminopeptidase N-like N-terminal" evidence="12">
    <location>
        <begin position="45"/>
        <end position="225"/>
    </location>
</feature>
<keyword evidence="4" id="KW-0645">Protease</keyword>
<gene>
    <name evidence="13" type="ORF">CHUDEA8_3430</name>
</gene>
<feature type="domain" description="Peptidase M1 membrane alanine aminopeptidase" evidence="9">
    <location>
        <begin position="265"/>
        <end position="478"/>
    </location>
</feature>
<evidence type="ECO:0000256" key="5">
    <source>
        <dbReference type="ARBA" id="ARBA00022723"/>
    </source>
</evidence>
<dbReference type="InterPro" id="IPR035414">
    <property type="entry name" value="Peptidase_M1_pepN_Ig-like"/>
</dbReference>
<reference evidence="13" key="1">
    <citation type="submission" date="2015-08" db="EMBL/GenBank/DDBJ databases">
        <authorList>
            <person name="Babu N.S."/>
            <person name="Beckwith C.J."/>
            <person name="Beseler K.G."/>
            <person name="Brison A."/>
            <person name="Carone J.V."/>
            <person name="Caskin T.P."/>
            <person name="Diamond M."/>
            <person name="Durham M.E."/>
            <person name="Foxe J.M."/>
            <person name="Go M."/>
            <person name="Henderson B.A."/>
            <person name="Jones I.B."/>
            <person name="McGettigan J.A."/>
            <person name="Micheletti S.J."/>
            <person name="Nasrallah M.E."/>
            <person name="Ortiz D."/>
            <person name="Piller C.R."/>
            <person name="Privatt S.R."/>
            <person name="Schneider S.L."/>
            <person name="Sharp S."/>
            <person name="Smith T.C."/>
            <person name="Stanton J.D."/>
            <person name="Ullery H.E."/>
            <person name="Wilson R.J."/>
            <person name="Serrano M.G."/>
            <person name="Buck G."/>
            <person name="Lee V."/>
            <person name="Wang Y."/>
            <person name="Carvalho R."/>
            <person name="Voegtly L."/>
            <person name="Shi R."/>
            <person name="Duckworth R."/>
            <person name="Johnson A."/>
            <person name="Loviza R."/>
            <person name="Walstead R."/>
            <person name="Shah Z."/>
            <person name="Kiflezghi M."/>
            <person name="Wade K."/>
            <person name="Ball S.L."/>
            <person name="Bradley K.W."/>
            <person name="Asai D.J."/>
            <person name="Bowman C.A."/>
            <person name="Russell D.A."/>
            <person name="Pope W.H."/>
            <person name="Jacobs-Sera D."/>
            <person name="Hendrix R.W."/>
            <person name="Hatfull G.F."/>
        </authorList>
    </citation>
    <scope>NUCLEOTIDE SEQUENCE [LARGE SCALE GENOMIC DNA]</scope>
</reference>
<proteinExistence type="inferred from homology"/>
<dbReference type="FunFam" id="3.30.2010.30:FF:000002">
    <property type="entry name" value="Putative aminopeptidase N"/>
    <property type="match status" value="1"/>
</dbReference>
<protein>
    <recommendedName>
        <fullName evidence="14">Aminopeptidase N</fullName>
    </recommendedName>
</protein>
<dbReference type="InterPro" id="IPR027268">
    <property type="entry name" value="Peptidase_M4/M1_CTD_sf"/>
</dbReference>
<dbReference type="VEuPathDB" id="CryptoDB:GY17_00000786"/>
<evidence type="ECO:0000259" key="11">
    <source>
        <dbReference type="Pfam" id="PF17432"/>
    </source>
</evidence>
<dbReference type="SUPFAM" id="SSF63737">
    <property type="entry name" value="Leukotriene A4 hydrolase N-terminal domain"/>
    <property type="match status" value="1"/>
</dbReference>
<evidence type="ECO:0000256" key="1">
    <source>
        <dbReference type="ARBA" id="ARBA00001947"/>
    </source>
</evidence>
<dbReference type="Proteomes" id="UP000199752">
    <property type="component" value="Chromosome 8"/>
</dbReference>
<organism evidence="13">
    <name type="scientific">Cryptosporidium hominis</name>
    <dbReference type="NCBI Taxonomy" id="237895"/>
    <lineage>
        <taxon>Eukaryota</taxon>
        <taxon>Sar</taxon>
        <taxon>Alveolata</taxon>
        <taxon>Apicomplexa</taxon>
        <taxon>Conoidasida</taxon>
        <taxon>Coccidia</taxon>
        <taxon>Eucoccidiorida</taxon>
        <taxon>Eimeriorina</taxon>
        <taxon>Cryptosporidiidae</taxon>
        <taxon>Cryptosporidium</taxon>
    </lineage>
</organism>
<evidence type="ECO:0000259" key="12">
    <source>
        <dbReference type="Pfam" id="PF17900"/>
    </source>
</evidence>
<dbReference type="Gene3D" id="2.60.40.1730">
    <property type="entry name" value="tricorn interacting facor f3 domain"/>
    <property type="match status" value="1"/>
</dbReference>